<dbReference type="OrthoDB" id="9802649at2"/>
<dbReference type="RefSeq" id="WP_006872601.1">
    <property type="nucleotide sequence ID" value="NZ_JH413848.1"/>
</dbReference>
<name>G9ETU7_9GAMM</name>
<keyword evidence="2" id="KW-0808">Transferase</keyword>
<dbReference type="STRING" id="658187.LDG_8733"/>
<reference evidence="2 3" key="1">
    <citation type="journal article" date="2011" name="BMC Genomics">
        <title>Insight into cross-talk between intra-amoebal pathogens.</title>
        <authorList>
            <person name="Gimenez G."/>
            <person name="Bertelli C."/>
            <person name="Moliner C."/>
            <person name="Robert C."/>
            <person name="Raoult D."/>
            <person name="Fournier P.E."/>
            <person name="Greub G."/>
        </authorList>
    </citation>
    <scope>NUCLEOTIDE SEQUENCE [LARGE SCALE GENOMIC DNA]</scope>
    <source>
        <strain evidence="2 3">LLAP12</strain>
    </source>
</reference>
<keyword evidence="3" id="KW-1185">Reference proteome</keyword>
<organism evidence="2 3">
    <name type="scientific">Legionella drancourtii LLAP12</name>
    <dbReference type="NCBI Taxonomy" id="658187"/>
    <lineage>
        <taxon>Bacteria</taxon>
        <taxon>Pseudomonadati</taxon>
        <taxon>Pseudomonadota</taxon>
        <taxon>Gammaproteobacteria</taxon>
        <taxon>Legionellales</taxon>
        <taxon>Legionellaceae</taxon>
        <taxon>Legionella</taxon>
    </lineage>
</organism>
<gene>
    <name evidence="2" type="ORF">LDG_8733</name>
</gene>
<dbReference type="InParanoid" id="G9ETU7"/>
<dbReference type="HOGENOM" id="CLU_025996_2_1_6"/>
<dbReference type="PANTHER" id="PTHR22916">
    <property type="entry name" value="GLYCOSYLTRANSFERASE"/>
    <property type="match status" value="1"/>
</dbReference>
<dbReference type="EMBL" id="JH413848">
    <property type="protein sequence ID" value="EHL29298.1"/>
    <property type="molecule type" value="Genomic_DNA"/>
</dbReference>
<dbReference type="SUPFAM" id="SSF53448">
    <property type="entry name" value="Nucleotide-diphospho-sugar transferases"/>
    <property type="match status" value="1"/>
</dbReference>
<dbReference type="PANTHER" id="PTHR22916:SF3">
    <property type="entry name" value="UDP-GLCNAC:BETAGAL BETA-1,3-N-ACETYLGLUCOSAMINYLTRANSFERASE-LIKE PROTEIN 1"/>
    <property type="match status" value="1"/>
</dbReference>
<proteinExistence type="predicted"/>
<dbReference type="GO" id="GO:0016758">
    <property type="term" value="F:hexosyltransferase activity"/>
    <property type="evidence" value="ECO:0007669"/>
    <property type="project" value="UniProtKB-ARBA"/>
</dbReference>
<dbReference type="Pfam" id="PF00535">
    <property type="entry name" value="Glycos_transf_2"/>
    <property type="match status" value="1"/>
</dbReference>
<evidence type="ECO:0000313" key="3">
    <source>
        <dbReference type="Proteomes" id="UP000002770"/>
    </source>
</evidence>
<sequence length="301" mass="34380">MHEPRVTILLATYNGERYLAEQLDSIVQQTHKNWNIIASDDGSSDQTMQILDQYNIPVCYGPHQGFAANFLSLITKVSTASDYYAFSDQDDVWEQYKLEQALAWLQSIPEAVPALYCGRTQLVDEYLNVIGYSPLFKRQPGFLNALAQNIGGGNTMMFNRAALNLLRQTKSHTDIVSHDWWAYLLISGAGGAVYYDTEPSIRYRQHATNLVGSNTNLFARCYRVRMLLQRRFKHWLDLNCKSLFAVAHLLTPENKQLLEQFEKARKGWFFSKCIQIKLLGIYRQTTIGQIGLLIGALLNKI</sequence>
<dbReference type="InterPro" id="IPR029044">
    <property type="entry name" value="Nucleotide-diphossugar_trans"/>
</dbReference>
<dbReference type="InterPro" id="IPR001173">
    <property type="entry name" value="Glyco_trans_2-like"/>
</dbReference>
<dbReference type="eggNOG" id="COG0463">
    <property type="taxonomic scope" value="Bacteria"/>
</dbReference>
<dbReference type="CDD" id="cd04196">
    <property type="entry name" value="GT_2_like_d"/>
    <property type="match status" value="1"/>
</dbReference>
<feature type="domain" description="Glycosyltransferase 2-like" evidence="1">
    <location>
        <begin position="7"/>
        <end position="157"/>
    </location>
</feature>
<evidence type="ECO:0000313" key="2">
    <source>
        <dbReference type="EMBL" id="EHL29298.1"/>
    </source>
</evidence>
<dbReference type="Gene3D" id="3.90.550.10">
    <property type="entry name" value="Spore Coat Polysaccharide Biosynthesis Protein SpsA, Chain A"/>
    <property type="match status" value="1"/>
</dbReference>
<protein>
    <submittedName>
        <fullName evidence="2">Glycosyl transferase family protein</fullName>
    </submittedName>
</protein>
<evidence type="ECO:0000259" key="1">
    <source>
        <dbReference type="Pfam" id="PF00535"/>
    </source>
</evidence>
<dbReference type="AlphaFoldDB" id="G9ETU7"/>
<accession>G9ETU7</accession>
<dbReference type="Proteomes" id="UP000002770">
    <property type="component" value="Unassembled WGS sequence"/>
</dbReference>